<organism evidence="2 3">
    <name type="scientific">Thalassospira alkalitolerans</name>
    <dbReference type="NCBI Taxonomy" id="1293890"/>
    <lineage>
        <taxon>Bacteria</taxon>
        <taxon>Pseudomonadati</taxon>
        <taxon>Pseudomonadota</taxon>
        <taxon>Alphaproteobacteria</taxon>
        <taxon>Rhodospirillales</taxon>
        <taxon>Thalassospiraceae</taxon>
        <taxon>Thalassospira</taxon>
    </lineage>
</organism>
<dbReference type="PANTHER" id="PTHR40265:SF1">
    <property type="entry name" value="GLYOXALASE-LIKE DOMAIN-CONTAINING PROTEIN"/>
    <property type="match status" value="1"/>
</dbReference>
<evidence type="ECO:0000313" key="3">
    <source>
        <dbReference type="Proteomes" id="UP000193396"/>
    </source>
</evidence>
<name>A0A1Y2L958_9PROT</name>
<dbReference type="Pfam" id="PF13468">
    <property type="entry name" value="Glyoxalase_3"/>
    <property type="match status" value="1"/>
</dbReference>
<dbReference type="STRING" id="1293890.TALK_18085"/>
<feature type="domain" description="Glyoxalase-like" evidence="1">
    <location>
        <begin position="5"/>
        <end position="192"/>
    </location>
</feature>
<protein>
    <recommendedName>
        <fullName evidence="1">Glyoxalase-like domain-containing protein</fullName>
    </recommendedName>
</protein>
<dbReference type="Proteomes" id="UP000193396">
    <property type="component" value="Unassembled WGS sequence"/>
</dbReference>
<dbReference type="AlphaFoldDB" id="A0A1Y2L958"/>
<sequence length="277" mass="30692">MSRSIDHLVLCVNDLDVACDAWRQLGFTVTPRANHPFGTGNALVQFDGMYIELLGVVEPDKIAEAELAAPFSFPIYNRDYLRQREGMSMLAVQSKDAEKDREDFLAAGAAVPRVFKFEREATRPDGSLTDLGFSLAFANHPLLRHAVTFVCQHHHPPQNFYYPEYQIHANGARAIGKVFLMHWAADAVREFFEGIGTDTIVETWHGDEMVSRYGIDDDLFPTDGFAGFEIVVDKLDGIAPAAISMGAVQKKGRLILPPSAFFGTMVVISAKQKQKAA</sequence>
<dbReference type="InterPro" id="IPR025870">
    <property type="entry name" value="Glyoxalase-like_dom"/>
</dbReference>
<dbReference type="PANTHER" id="PTHR40265">
    <property type="entry name" value="BLL2707 PROTEIN"/>
    <property type="match status" value="1"/>
</dbReference>
<dbReference type="OrthoDB" id="9812467at2"/>
<evidence type="ECO:0000259" key="1">
    <source>
        <dbReference type="Pfam" id="PF13468"/>
    </source>
</evidence>
<keyword evidence="3" id="KW-1185">Reference proteome</keyword>
<dbReference type="EMBL" id="JFKB01000016">
    <property type="protein sequence ID" value="OSQ45220.1"/>
    <property type="molecule type" value="Genomic_DNA"/>
</dbReference>
<accession>A0A1Y2L958</accession>
<comment type="caution">
    <text evidence="2">The sequence shown here is derived from an EMBL/GenBank/DDBJ whole genome shotgun (WGS) entry which is preliminary data.</text>
</comment>
<gene>
    <name evidence="2" type="ORF">TALK_18085</name>
</gene>
<proteinExistence type="predicted"/>
<dbReference type="SUPFAM" id="SSF54593">
    <property type="entry name" value="Glyoxalase/Bleomycin resistance protein/Dihydroxybiphenyl dioxygenase"/>
    <property type="match status" value="1"/>
</dbReference>
<dbReference type="InterPro" id="IPR029068">
    <property type="entry name" value="Glyas_Bleomycin-R_OHBP_Dase"/>
</dbReference>
<dbReference type="RefSeq" id="WP_085620556.1">
    <property type="nucleotide sequence ID" value="NZ_JBLXAE010000003.1"/>
</dbReference>
<dbReference type="Gene3D" id="3.10.180.10">
    <property type="entry name" value="2,3-Dihydroxybiphenyl 1,2-Dioxygenase, domain 1"/>
    <property type="match status" value="1"/>
</dbReference>
<evidence type="ECO:0000313" key="2">
    <source>
        <dbReference type="EMBL" id="OSQ45220.1"/>
    </source>
</evidence>
<reference evidence="2 3" key="1">
    <citation type="submission" date="2014-03" db="EMBL/GenBank/DDBJ databases">
        <title>The draft genome sequence of Thalassospira alkalitolerans JCM 18968.</title>
        <authorList>
            <person name="Lai Q."/>
            <person name="Shao Z."/>
        </authorList>
    </citation>
    <scope>NUCLEOTIDE SEQUENCE [LARGE SCALE GENOMIC DNA]</scope>
    <source>
        <strain evidence="2 3">JCM 18968</strain>
    </source>
</reference>